<dbReference type="InterPro" id="IPR036259">
    <property type="entry name" value="MFS_trans_sf"/>
</dbReference>
<dbReference type="GO" id="GO:0022857">
    <property type="term" value="F:transmembrane transporter activity"/>
    <property type="evidence" value="ECO:0007669"/>
    <property type="project" value="InterPro"/>
</dbReference>
<evidence type="ECO:0000256" key="3">
    <source>
        <dbReference type="ARBA" id="ARBA00023136"/>
    </source>
</evidence>
<feature type="transmembrane region" description="Helical" evidence="4">
    <location>
        <begin position="363"/>
        <end position="384"/>
    </location>
</feature>
<name>A0A2A4Z1D9_9PROT</name>
<feature type="transmembrane region" description="Helical" evidence="4">
    <location>
        <begin position="335"/>
        <end position="357"/>
    </location>
</feature>
<feature type="transmembrane region" description="Helical" evidence="4">
    <location>
        <begin position="213"/>
        <end position="238"/>
    </location>
</feature>
<gene>
    <name evidence="5" type="ORF">COB13_09235</name>
</gene>
<keyword evidence="1 4" id="KW-0812">Transmembrane</keyword>
<dbReference type="SUPFAM" id="SSF103473">
    <property type="entry name" value="MFS general substrate transporter"/>
    <property type="match status" value="1"/>
</dbReference>
<accession>A0A2A4Z1D9</accession>
<protein>
    <submittedName>
        <fullName evidence="5">MFS transporter</fullName>
    </submittedName>
</protein>
<evidence type="ECO:0000256" key="4">
    <source>
        <dbReference type="SAM" id="Phobius"/>
    </source>
</evidence>
<reference key="1">
    <citation type="submission" date="2017-08" db="EMBL/GenBank/DDBJ databases">
        <title>A dynamic microbial community with high functional redundancy inhabits the cold, oxic subseafloor aquifer.</title>
        <authorList>
            <person name="Tully B.J."/>
            <person name="Wheat C.G."/>
            <person name="Glazer B.T."/>
            <person name="Huber J.A."/>
        </authorList>
    </citation>
    <scope>NUCLEOTIDE SEQUENCE [LARGE SCALE GENOMIC DNA]</scope>
</reference>
<keyword evidence="3 4" id="KW-0472">Membrane</keyword>
<dbReference type="InterPro" id="IPR011701">
    <property type="entry name" value="MFS"/>
</dbReference>
<keyword evidence="2 4" id="KW-1133">Transmembrane helix</keyword>
<dbReference type="Pfam" id="PF07690">
    <property type="entry name" value="MFS_1"/>
    <property type="match status" value="1"/>
</dbReference>
<evidence type="ECO:0000256" key="2">
    <source>
        <dbReference type="ARBA" id="ARBA00022989"/>
    </source>
</evidence>
<dbReference type="AlphaFoldDB" id="A0A2A4Z1D9"/>
<dbReference type="EMBL" id="NVUS01000010">
    <property type="protein sequence ID" value="PCJ00782.1"/>
    <property type="molecule type" value="Genomic_DNA"/>
</dbReference>
<sequence>MNFIKRIFSIDFSVKSPLVMLAFMAAAVHFSFSTWRSLLNNFAVDVVNFSGAEMGNLQALREVPGFFAFTAILMLYFFREQTLALISIVIMGIGVALTGYFPSILGLYVTTVIMSIGFHYYETMNQSLTLQVFSKDEAPVNMGKLIAISSAASLVAYIFIFIFYGQLQLGYELSFLLAGGITTLVGIYVYKAFPKVEVPHEQRKKLLLRKSYWLYYALTFMGGARRQIFVVFAGFLMVEKFGFTVTEITALYFFNGLFNIYLAPQIGKMVVNLGERKVLTIEYVGLIVIFLGYGFVNNKWGGVALFIADHAFFAMAIAMKTYFQKIADPKDFAPTAGVAFSINHIAAIFLPAVYGAIWVLYGAAYVFFIGAAFAALSLILARFVPKDPSMGNEFIWSKSNE</sequence>
<feature type="transmembrane region" description="Helical" evidence="4">
    <location>
        <begin position="278"/>
        <end position="296"/>
    </location>
</feature>
<comment type="caution">
    <text evidence="5">The sequence shown here is derived from an EMBL/GenBank/DDBJ whole genome shotgun (WGS) entry which is preliminary data.</text>
</comment>
<dbReference type="Gene3D" id="1.20.1250.20">
    <property type="entry name" value="MFS general substrate transporter like domains"/>
    <property type="match status" value="2"/>
</dbReference>
<feature type="transmembrane region" description="Helical" evidence="4">
    <location>
        <begin position="12"/>
        <end position="32"/>
    </location>
</feature>
<feature type="transmembrane region" description="Helical" evidence="4">
    <location>
        <begin position="83"/>
        <end position="101"/>
    </location>
</feature>
<feature type="transmembrane region" description="Helical" evidence="4">
    <location>
        <begin position="145"/>
        <end position="167"/>
    </location>
</feature>
<feature type="transmembrane region" description="Helical" evidence="4">
    <location>
        <begin position="59"/>
        <end position="78"/>
    </location>
</feature>
<evidence type="ECO:0000313" key="5">
    <source>
        <dbReference type="EMBL" id="PCJ00782.1"/>
    </source>
</evidence>
<reference evidence="5" key="2">
    <citation type="journal article" date="2018" name="ISME J.">
        <title>A dynamic microbial community with high functional redundancy inhabits the cold, oxic subseafloor aquifer.</title>
        <authorList>
            <person name="Tully B.J."/>
            <person name="Wheat C.G."/>
            <person name="Glazer B.T."/>
            <person name="Huber J.A."/>
        </authorList>
    </citation>
    <scope>NUCLEOTIDE SEQUENCE</scope>
    <source>
        <strain evidence="5">NORP83</strain>
    </source>
</reference>
<feature type="transmembrane region" description="Helical" evidence="4">
    <location>
        <begin position="107"/>
        <end position="124"/>
    </location>
</feature>
<feature type="transmembrane region" description="Helical" evidence="4">
    <location>
        <begin position="250"/>
        <end position="271"/>
    </location>
</feature>
<proteinExistence type="predicted"/>
<feature type="transmembrane region" description="Helical" evidence="4">
    <location>
        <begin position="302"/>
        <end position="323"/>
    </location>
</feature>
<organism evidence="5">
    <name type="scientific">OCS116 cluster bacterium</name>
    <dbReference type="NCBI Taxonomy" id="2030921"/>
    <lineage>
        <taxon>Bacteria</taxon>
        <taxon>Pseudomonadati</taxon>
        <taxon>Pseudomonadota</taxon>
        <taxon>Alphaproteobacteria</taxon>
        <taxon>OCS116 cluster</taxon>
    </lineage>
</organism>
<evidence type="ECO:0000256" key="1">
    <source>
        <dbReference type="ARBA" id="ARBA00022692"/>
    </source>
</evidence>
<feature type="transmembrane region" description="Helical" evidence="4">
    <location>
        <begin position="173"/>
        <end position="193"/>
    </location>
</feature>